<dbReference type="Proteomes" id="UP001310692">
    <property type="component" value="Unassembled WGS sequence"/>
</dbReference>
<organism evidence="6 7">
    <name type="scientific">Hyphobacterium marinum</name>
    <dbReference type="NCBI Taxonomy" id="3116574"/>
    <lineage>
        <taxon>Bacteria</taxon>
        <taxon>Pseudomonadati</taxon>
        <taxon>Pseudomonadota</taxon>
        <taxon>Alphaproteobacteria</taxon>
        <taxon>Maricaulales</taxon>
        <taxon>Maricaulaceae</taxon>
        <taxon>Hyphobacterium</taxon>
    </lineage>
</organism>
<evidence type="ECO:0000256" key="1">
    <source>
        <dbReference type="ARBA" id="ARBA00004370"/>
    </source>
</evidence>
<evidence type="ECO:0000256" key="2">
    <source>
        <dbReference type="ARBA" id="ARBA00022692"/>
    </source>
</evidence>
<dbReference type="RefSeq" id="WP_330195506.1">
    <property type="nucleotide sequence ID" value="NZ_JAZDRO010000001.1"/>
</dbReference>
<accession>A0ABU7LWP6</accession>
<evidence type="ECO:0000313" key="6">
    <source>
        <dbReference type="EMBL" id="MEE2565977.1"/>
    </source>
</evidence>
<evidence type="ECO:0000256" key="5">
    <source>
        <dbReference type="SAM" id="Phobius"/>
    </source>
</evidence>
<keyword evidence="3 5" id="KW-1133">Transmembrane helix</keyword>
<evidence type="ECO:0000256" key="4">
    <source>
        <dbReference type="ARBA" id="ARBA00023136"/>
    </source>
</evidence>
<gene>
    <name evidence="6" type="ORF">V0U35_04730</name>
</gene>
<name>A0ABU7LWP6_9PROT</name>
<protein>
    <submittedName>
        <fullName evidence="6">MAPEG family protein</fullName>
    </submittedName>
</protein>
<dbReference type="Pfam" id="PF01124">
    <property type="entry name" value="MAPEG"/>
    <property type="match status" value="1"/>
</dbReference>
<dbReference type="InterPro" id="IPR023352">
    <property type="entry name" value="MAPEG-like_dom_sf"/>
</dbReference>
<dbReference type="EMBL" id="JAZDRO010000001">
    <property type="protein sequence ID" value="MEE2565977.1"/>
    <property type="molecule type" value="Genomic_DNA"/>
</dbReference>
<dbReference type="PANTHER" id="PTHR35814:SF1">
    <property type="entry name" value="GLUTATHIONE S-TRANSFERASE-RELATED"/>
    <property type="match status" value="1"/>
</dbReference>
<dbReference type="InterPro" id="IPR001129">
    <property type="entry name" value="Membr-assoc_MAPEG"/>
</dbReference>
<keyword evidence="7" id="KW-1185">Reference proteome</keyword>
<reference evidence="6 7" key="1">
    <citation type="submission" date="2024-01" db="EMBL/GenBank/DDBJ databases">
        <title>Hyphobacterium bacterium isolated from marine sediment.</title>
        <authorList>
            <person name="Zhao S."/>
        </authorList>
    </citation>
    <scope>NUCLEOTIDE SEQUENCE [LARGE SCALE GENOMIC DNA]</scope>
    <source>
        <strain evidence="6 7">Y60-23</strain>
    </source>
</reference>
<feature type="transmembrane region" description="Helical" evidence="5">
    <location>
        <begin position="6"/>
        <end position="26"/>
    </location>
</feature>
<proteinExistence type="predicted"/>
<keyword evidence="2 5" id="KW-0812">Transmembrane</keyword>
<dbReference type="SUPFAM" id="SSF161084">
    <property type="entry name" value="MAPEG domain-like"/>
    <property type="match status" value="1"/>
</dbReference>
<comment type="subcellular location">
    <subcellularLocation>
        <location evidence="1">Membrane</location>
    </subcellularLocation>
</comment>
<comment type="caution">
    <text evidence="6">The sequence shown here is derived from an EMBL/GenBank/DDBJ whole genome shotgun (WGS) entry which is preliminary data.</text>
</comment>
<sequence>MSALDAAGLYTGLNLLILVILGFHVSMGRRKNAVSMGDGGNPGMNARVRAHGNAAEWIPGALVGLVVLALMGASAFLIHTFGLLFTLARAAHAYAMCTGGRPGPGRFMGSLITYASYLVMGVALIYFAVTV</sequence>
<evidence type="ECO:0000313" key="7">
    <source>
        <dbReference type="Proteomes" id="UP001310692"/>
    </source>
</evidence>
<evidence type="ECO:0000256" key="3">
    <source>
        <dbReference type="ARBA" id="ARBA00022989"/>
    </source>
</evidence>
<keyword evidence="4 5" id="KW-0472">Membrane</keyword>
<dbReference type="Gene3D" id="1.20.120.550">
    <property type="entry name" value="Membrane associated eicosanoid/glutathione metabolism-like domain"/>
    <property type="match status" value="1"/>
</dbReference>
<feature type="transmembrane region" description="Helical" evidence="5">
    <location>
        <begin position="57"/>
        <end position="87"/>
    </location>
</feature>
<dbReference type="PANTHER" id="PTHR35814">
    <property type="match status" value="1"/>
</dbReference>
<feature type="transmembrane region" description="Helical" evidence="5">
    <location>
        <begin position="107"/>
        <end position="129"/>
    </location>
</feature>